<dbReference type="Proteomes" id="UP000005850">
    <property type="component" value="Chromosome"/>
</dbReference>
<comment type="similarity">
    <text evidence="1">Belongs to the Rv0495c family.</text>
</comment>
<dbReference type="InterPro" id="IPR021458">
    <property type="entry name" value="Rv0495c"/>
</dbReference>
<dbReference type="Pfam" id="PF11307">
    <property type="entry name" value="DUF3109"/>
    <property type="match status" value="1"/>
</dbReference>
<dbReference type="AlphaFoldDB" id="A0A075R1T1"/>
<gene>
    <name evidence="2" type="ORF">BRLA_c014760</name>
</gene>
<keyword evidence="3" id="KW-1185">Reference proteome</keyword>
<evidence type="ECO:0000313" key="2">
    <source>
        <dbReference type="EMBL" id="AIG25804.1"/>
    </source>
</evidence>
<reference evidence="2 3" key="1">
    <citation type="journal article" date="2011" name="J. Bacteriol.">
        <title>Genome sequence of Brevibacillus laterosporus LMG 15441, a pathogen of invertebrates.</title>
        <authorList>
            <person name="Djukic M."/>
            <person name="Poehlein A."/>
            <person name="Thurmer A."/>
            <person name="Daniel R."/>
        </authorList>
    </citation>
    <scope>NUCLEOTIDE SEQUENCE [LARGE SCALE GENOMIC DNA]</scope>
    <source>
        <strain evidence="2 3">LMG 15441</strain>
    </source>
</reference>
<proteinExistence type="inferred from homology"/>
<accession>A0A075R1T1</accession>
<sequence>MRNVETYGYYGTTERMSQKESYHLHKYVKRKKNRLVQKGHFYIDVDALQRPCHLDCFNCHIVHRETCCENGQPYAVQDWQLSIIEAESRSVAVAYLNGRSQQRVMEHGCFESAEPGVVRMEKGSCLFYGQVDGQRCCLLHAHGLREQKDVHSIKPFSCQLYPIDLVMMDNEHILITALTEETAAFSRWGHEYLDIFYCANKEKRKQATHIEEHLFSLDGYQPAYIWGRELIERSFGEEAYQAVIEAIYQYS</sequence>
<organism evidence="2 3">
    <name type="scientific">Brevibacillus laterosporus LMG 15441</name>
    <dbReference type="NCBI Taxonomy" id="1042163"/>
    <lineage>
        <taxon>Bacteria</taxon>
        <taxon>Bacillati</taxon>
        <taxon>Bacillota</taxon>
        <taxon>Bacilli</taxon>
        <taxon>Bacillales</taxon>
        <taxon>Paenibacillaceae</taxon>
        <taxon>Brevibacillus</taxon>
    </lineage>
</organism>
<name>A0A075R1T1_BRELA</name>
<dbReference type="HOGENOM" id="CLU_1105466_0_0_9"/>
<protein>
    <recommendedName>
        <fullName evidence="4">DUF3109 family protein</fullName>
    </recommendedName>
</protein>
<dbReference type="eggNOG" id="ENOG5032WBT">
    <property type="taxonomic scope" value="Bacteria"/>
</dbReference>
<dbReference type="KEGG" id="blr:BRLA_c014760"/>
<dbReference type="STRING" id="1042163.BRLA_c014760"/>
<dbReference type="EMBL" id="CP007806">
    <property type="protein sequence ID" value="AIG25804.1"/>
    <property type="molecule type" value="Genomic_DNA"/>
</dbReference>
<evidence type="ECO:0000256" key="1">
    <source>
        <dbReference type="ARBA" id="ARBA00093770"/>
    </source>
</evidence>
<evidence type="ECO:0008006" key="4">
    <source>
        <dbReference type="Google" id="ProtNLM"/>
    </source>
</evidence>
<evidence type="ECO:0000313" key="3">
    <source>
        <dbReference type="Proteomes" id="UP000005850"/>
    </source>
</evidence>
<dbReference type="RefSeq" id="WP_003338136.1">
    <property type="nucleotide sequence ID" value="NZ_CP007806.1"/>
</dbReference>